<dbReference type="eggNOG" id="KOG2421">
    <property type="taxonomic scope" value="Eukaryota"/>
</dbReference>
<dbReference type="OrthoDB" id="1058301at2759"/>
<dbReference type="VEuPathDB" id="TrichDB:TVAG_178250"/>
<organism evidence="3 4">
    <name type="scientific">Trichomonas vaginalis (strain ATCC PRA-98 / G3)</name>
    <dbReference type="NCBI Taxonomy" id="412133"/>
    <lineage>
        <taxon>Eukaryota</taxon>
        <taxon>Metamonada</taxon>
        <taxon>Parabasalia</taxon>
        <taxon>Trichomonadida</taxon>
        <taxon>Trichomonadidae</taxon>
        <taxon>Trichomonas</taxon>
    </lineage>
</organism>
<reference evidence="3" key="2">
    <citation type="journal article" date="2007" name="Science">
        <title>Draft genome sequence of the sexually transmitted pathogen Trichomonas vaginalis.</title>
        <authorList>
            <person name="Carlton J.M."/>
            <person name="Hirt R.P."/>
            <person name="Silva J.C."/>
            <person name="Delcher A.L."/>
            <person name="Schatz M."/>
            <person name="Zhao Q."/>
            <person name="Wortman J.R."/>
            <person name="Bidwell S.L."/>
            <person name="Alsmark U.C.M."/>
            <person name="Besteiro S."/>
            <person name="Sicheritz-Ponten T."/>
            <person name="Noel C.J."/>
            <person name="Dacks J.B."/>
            <person name="Foster P.G."/>
            <person name="Simillion C."/>
            <person name="Van de Peer Y."/>
            <person name="Miranda-Saavedra D."/>
            <person name="Barton G.J."/>
            <person name="Westrop G.D."/>
            <person name="Mueller S."/>
            <person name="Dessi D."/>
            <person name="Fiori P.L."/>
            <person name="Ren Q."/>
            <person name="Paulsen I."/>
            <person name="Zhang H."/>
            <person name="Bastida-Corcuera F.D."/>
            <person name="Simoes-Barbosa A."/>
            <person name="Brown M.T."/>
            <person name="Hayes R.D."/>
            <person name="Mukherjee M."/>
            <person name="Okumura C.Y."/>
            <person name="Schneider R."/>
            <person name="Smith A.J."/>
            <person name="Vanacova S."/>
            <person name="Villalvazo M."/>
            <person name="Haas B.J."/>
            <person name="Pertea M."/>
            <person name="Feldblyum T.V."/>
            <person name="Utterback T.R."/>
            <person name="Shu C.L."/>
            <person name="Osoegawa K."/>
            <person name="de Jong P.J."/>
            <person name="Hrdy I."/>
            <person name="Horvathova L."/>
            <person name="Zubacova Z."/>
            <person name="Dolezal P."/>
            <person name="Malik S.B."/>
            <person name="Logsdon J.M. Jr."/>
            <person name="Henze K."/>
            <person name="Gupta A."/>
            <person name="Wang C.C."/>
            <person name="Dunne R.L."/>
            <person name="Upcroft J.A."/>
            <person name="Upcroft P."/>
            <person name="White O."/>
            <person name="Salzberg S.L."/>
            <person name="Tang P."/>
            <person name="Chiu C.-H."/>
            <person name="Lee Y.-S."/>
            <person name="Embley T.M."/>
            <person name="Coombs G.H."/>
            <person name="Mottram J.C."/>
            <person name="Tachezy J."/>
            <person name="Fraser-Liggett C.M."/>
            <person name="Johnson P.J."/>
        </authorList>
    </citation>
    <scope>NUCLEOTIDE SEQUENCE [LARGE SCALE GENOMIC DNA]</scope>
    <source>
        <strain evidence="3">G3</strain>
    </source>
</reference>
<dbReference type="Gene3D" id="3.20.20.190">
    <property type="entry name" value="Phosphatidylinositol (PI) phosphodiesterase"/>
    <property type="match status" value="1"/>
</dbReference>
<dbReference type="PANTHER" id="PTHR22958:SF1">
    <property type="entry name" value="GLYCEROPHOSPHOCHOLINE PHOSPHODIESTERASE GPCPD1"/>
    <property type="match status" value="1"/>
</dbReference>
<dbReference type="InParanoid" id="A2DIH7"/>
<dbReference type="InterPro" id="IPR017946">
    <property type="entry name" value="PLC-like_Pdiesterase_TIM-brl"/>
</dbReference>
<dbReference type="AlphaFoldDB" id="A2DIH7"/>
<dbReference type="VEuPathDB" id="TrichDB:TVAGG3_0600630"/>
<proteinExistence type="predicted"/>
<keyword evidence="4" id="KW-1185">Reference proteome</keyword>
<evidence type="ECO:0000313" key="3">
    <source>
        <dbReference type="EMBL" id="EAY19781.1"/>
    </source>
</evidence>
<dbReference type="Pfam" id="PF03009">
    <property type="entry name" value="GDPD"/>
    <property type="match status" value="1"/>
</dbReference>
<dbReference type="InterPro" id="IPR030395">
    <property type="entry name" value="GP_PDE_dom"/>
</dbReference>
<dbReference type="Proteomes" id="UP000001542">
    <property type="component" value="Unassembled WGS sequence"/>
</dbReference>
<name>A2DIH7_TRIV3</name>
<accession>A2DIH7</accession>
<protein>
    <submittedName>
        <fullName evidence="3">Glycerophosphoryl diester phosphodiesterase family protein</fullName>
    </submittedName>
</protein>
<keyword evidence="1" id="KW-0378">Hydrolase</keyword>
<dbReference type="STRING" id="5722.A2DIH7"/>
<reference evidence="3" key="1">
    <citation type="submission" date="2006-10" db="EMBL/GenBank/DDBJ databases">
        <authorList>
            <person name="Amadeo P."/>
            <person name="Zhao Q."/>
            <person name="Wortman J."/>
            <person name="Fraser-Liggett C."/>
            <person name="Carlton J."/>
        </authorList>
    </citation>
    <scope>NUCLEOTIDE SEQUENCE</scope>
    <source>
        <strain evidence="3">G3</strain>
    </source>
</reference>
<dbReference type="SUPFAM" id="SSF51695">
    <property type="entry name" value="PLC-like phosphodiesterases"/>
    <property type="match status" value="1"/>
</dbReference>
<dbReference type="PROSITE" id="PS51704">
    <property type="entry name" value="GP_PDE"/>
    <property type="match status" value="1"/>
</dbReference>
<evidence type="ECO:0000313" key="4">
    <source>
        <dbReference type="Proteomes" id="UP000001542"/>
    </source>
</evidence>
<dbReference type="GO" id="GO:0046475">
    <property type="term" value="P:glycerophospholipid catabolic process"/>
    <property type="evidence" value="ECO:0000318"/>
    <property type="project" value="GO_Central"/>
</dbReference>
<gene>
    <name evidence="3" type="ORF">TVAG_178250</name>
</gene>
<dbReference type="KEGG" id="tva:5465311"/>
<dbReference type="EMBL" id="DS113204">
    <property type="protein sequence ID" value="EAY19781.1"/>
    <property type="molecule type" value="Genomic_DNA"/>
</dbReference>
<feature type="domain" description="GP-PDE" evidence="2">
    <location>
        <begin position="115"/>
        <end position="388"/>
    </location>
</feature>
<sequence>MIVLIGYEDHRVGDFTIKSRKGGAVNLYSDTQMLVIYGKTENPEKDFNFEFDAFKEDKKVGTFEFKYDMISAPKYKIITLACKENAELTITLICAVSFPLQNPPTGKVELHLPKHIAIGHRGSGANVVAKEFLENTMPGFMKAYERKADVVEFDVQLVDDETPVIFHDFTLEVKEPIEGIKPNSVEEGKILYAWQQLNTKIHRESGLTTDYKCERPTFKELMTDLPKDLVLDIEIKYPFSKLFRDKIPYAERNHFLQRVIDEMNAYVGDRELFFSAFCPLVVVMLATKQSRWPVYQLMTVEKDETFEKFLLKVRSFAPLHKELGINGFVLDSEHLLKEPKLATELINMGFQVSTYGKPNNTVEAINQQLDLGLTGICTDTMEQCRRVIDEYDAAHK</sequence>
<evidence type="ECO:0000256" key="1">
    <source>
        <dbReference type="ARBA" id="ARBA00022801"/>
    </source>
</evidence>
<evidence type="ECO:0000259" key="2">
    <source>
        <dbReference type="PROSITE" id="PS51704"/>
    </source>
</evidence>
<dbReference type="GO" id="GO:0008081">
    <property type="term" value="F:phosphoric diester hydrolase activity"/>
    <property type="evidence" value="ECO:0007669"/>
    <property type="project" value="InterPro"/>
</dbReference>
<dbReference type="CDD" id="cd08572">
    <property type="entry name" value="GDPD_GDE5_like"/>
    <property type="match status" value="1"/>
</dbReference>
<dbReference type="InterPro" id="IPR051578">
    <property type="entry name" value="GDPD"/>
</dbReference>
<dbReference type="SMR" id="A2DIH7"/>
<dbReference type="RefSeq" id="XP_001580767.1">
    <property type="nucleotide sequence ID" value="XM_001580717.1"/>
</dbReference>
<dbReference type="PANTHER" id="PTHR22958">
    <property type="entry name" value="GLYCEROPHOSPHORYL DIESTER PHOSPHODIESTERASE"/>
    <property type="match status" value="1"/>
</dbReference>